<dbReference type="InterPro" id="IPR000847">
    <property type="entry name" value="LysR_HTH_N"/>
</dbReference>
<dbReference type="InterPro" id="IPR036388">
    <property type="entry name" value="WH-like_DNA-bd_sf"/>
</dbReference>
<evidence type="ECO:0000313" key="8">
    <source>
        <dbReference type="Proteomes" id="UP000014104"/>
    </source>
</evidence>
<dbReference type="PROSITE" id="PS50931">
    <property type="entry name" value="HTH_LYSR"/>
    <property type="match status" value="1"/>
</dbReference>
<keyword evidence="8" id="KW-1185">Reference proteome</keyword>
<keyword evidence="2" id="KW-0805">Transcription regulation</keyword>
<organism evidence="7 9">
    <name type="scientific">Enterococcus avium ATCC 14025</name>
    <dbReference type="NCBI Taxonomy" id="1140002"/>
    <lineage>
        <taxon>Bacteria</taxon>
        <taxon>Bacillati</taxon>
        <taxon>Bacillota</taxon>
        <taxon>Bacilli</taxon>
        <taxon>Lactobacillales</taxon>
        <taxon>Enterococcaceae</taxon>
        <taxon>Enterococcus</taxon>
    </lineage>
</organism>
<dbReference type="GO" id="GO:0003700">
    <property type="term" value="F:DNA-binding transcription factor activity"/>
    <property type="evidence" value="ECO:0007669"/>
    <property type="project" value="InterPro"/>
</dbReference>
<gene>
    <name evidence="7" type="ORF">I570_00649</name>
    <name evidence="6" type="ORF">OMU_01239</name>
</gene>
<dbReference type="FunFam" id="1.10.10.10:FF:000001">
    <property type="entry name" value="LysR family transcriptional regulator"/>
    <property type="match status" value="1"/>
</dbReference>
<evidence type="ECO:0000313" key="7">
    <source>
        <dbReference type="EMBL" id="EOU22786.1"/>
    </source>
</evidence>
<proteinExistence type="inferred from homology"/>
<evidence type="ECO:0000256" key="1">
    <source>
        <dbReference type="ARBA" id="ARBA00009437"/>
    </source>
</evidence>
<name>A0AAV3IZE7_ENTAV</name>
<dbReference type="PANTHER" id="PTHR30126:SF93">
    <property type="entry name" value="HTH LYSR-TYPE DOMAIN-CONTAINING PROTEIN"/>
    <property type="match status" value="1"/>
</dbReference>
<comment type="similarity">
    <text evidence="1">Belongs to the LysR transcriptional regulatory family.</text>
</comment>
<evidence type="ECO:0000256" key="3">
    <source>
        <dbReference type="ARBA" id="ARBA00023125"/>
    </source>
</evidence>
<dbReference type="SUPFAM" id="SSF53850">
    <property type="entry name" value="Periplasmic binding protein-like II"/>
    <property type="match status" value="1"/>
</dbReference>
<dbReference type="Gene3D" id="1.10.10.10">
    <property type="entry name" value="Winged helix-like DNA-binding domain superfamily/Winged helix DNA-binding domain"/>
    <property type="match status" value="1"/>
</dbReference>
<evidence type="ECO:0000256" key="4">
    <source>
        <dbReference type="ARBA" id="ARBA00023163"/>
    </source>
</evidence>
<sequence>MEFTDIKIFKEVADLKSTMKAAESLGYVQSNISKRVAKLEEESGKKLFHRTNKGMTLTTDGEEFLPYAEALLGTIADLEENFIAAPKKIRVGATQTITKNYLQDHFFDEQLVIFTNTSSLLIQQLKNHRLDVMILNKKLEEKSFIRTKIKEEPISWIKSKQNKQALQASTIVINRDLECPYRQATLAFFEQTGLRTRCIEVDTLDVMIDMLENHEAAAILPDSSIQSNEKLQKIEDYSLDPISIYHYQLKESRDSFELDLD</sequence>
<dbReference type="InterPro" id="IPR036390">
    <property type="entry name" value="WH_DNA-bd_sf"/>
</dbReference>
<dbReference type="InterPro" id="IPR005119">
    <property type="entry name" value="LysR_subst-bd"/>
</dbReference>
<dbReference type="GO" id="GO:0000976">
    <property type="term" value="F:transcription cis-regulatory region binding"/>
    <property type="evidence" value="ECO:0007669"/>
    <property type="project" value="TreeGrafter"/>
</dbReference>
<dbReference type="PANTHER" id="PTHR30126">
    <property type="entry name" value="HTH-TYPE TRANSCRIPTIONAL REGULATOR"/>
    <property type="match status" value="1"/>
</dbReference>
<dbReference type="Gene3D" id="3.40.190.290">
    <property type="match status" value="1"/>
</dbReference>
<evidence type="ECO:0000313" key="9">
    <source>
        <dbReference type="Proteomes" id="UP000014107"/>
    </source>
</evidence>
<keyword evidence="3" id="KW-0238">DNA-binding</keyword>
<dbReference type="Proteomes" id="UP000014104">
    <property type="component" value="Unassembled WGS sequence"/>
</dbReference>
<evidence type="ECO:0000313" key="6">
    <source>
        <dbReference type="EMBL" id="EOT48508.1"/>
    </source>
</evidence>
<reference evidence="7 9" key="2">
    <citation type="submission" date="2013-03" db="EMBL/GenBank/DDBJ databases">
        <title>The Genome Sequence of Enterococcus avium ATCC_14025 (PacBio/Illumina hybrid assembly).</title>
        <authorList>
            <consortium name="The Broad Institute Genomics Platform"/>
            <consortium name="The Broad Institute Genome Sequencing Center for Infectious Disease"/>
            <person name="Earl A."/>
            <person name="Russ C."/>
            <person name="Gilmore M."/>
            <person name="Surin D."/>
            <person name="Walker B."/>
            <person name="Young S."/>
            <person name="Zeng Q."/>
            <person name="Gargeya S."/>
            <person name="Fitzgerald M."/>
            <person name="Haas B."/>
            <person name="Abouelleil A."/>
            <person name="Allen A.W."/>
            <person name="Alvarado L."/>
            <person name="Arachchi H.M."/>
            <person name="Berlin A.M."/>
            <person name="Chapman S.B."/>
            <person name="Gainer-Dewar J."/>
            <person name="Goldberg J."/>
            <person name="Griggs A."/>
            <person name="Gujja S."/>
            <person name="Hansen M."/>
            <person name="Howarth C."/>
            <person name="Imamovic A."/>
            <person name="Ireland A."/>
            <person name="Larimer J."/>
            <person name="McCowan C."/>
            <person name="Murphy C."/>
            <person name="Pearson M."/>
            <person name="Poon T.W."/>
            <person name="Priest M."/>
            <person name="Roberts A."/>
            <person name="Saif S."/>
            <person name="Shea T."/>
            <person name="Sisk P."/>
            <person name="Sykes S."/>
            <person name="Wortman J."/>
            <person name="Nusbaum C."/>
            <person name="Birren B."/>
        </authorList>
    </citation>
    <scope>NUCLEOTIDE SEQUENCE [LARGE SCALE GENOMIC DNA]</scope>
    <source>
        <strain evidence="7 9">ATCC 14025</strain>
    </source>
</reference>
<keyword evidence="4" id="KW-0804">Transcription</keyword>
<dbReference type="EMBL" id="ASWL01000002">
    <property type="protein sequence ID" value="EOU22786.1"/>
    <property type="molecule type" value="Genomic_DNA"/>
</dbReference>
<evidence type="ECO:0000256" key="2">
    <source>
        <dbReference type="ARBA" id="ARBA00023015"/>
    </source>
</evidence>
<dbReference type="AlphaFoldDB" id="A0AAV3IZE7"/>
<reference evidence="6 8" key="1">
    <citation type="submission" date="2013-03" db="EMBL/GenBank/DDBJ databases">
        <title>The Genome Sequence of Enterococcus avium ATCC_14025 (Illumina only assembly).</title>
        <authorList>
            <consortium name="The Broad Institute Genomics Platform"/>
            <consortium name="The Broad Institute Genome Sequencing Center for Infectious Disease"/>
            <person name="Earl A."/>
            <person name="Russ C."/>
            <person name="Gilmore M."/>
            <person name="Surin D."/>
            <person name="Walker B."/>
            <person name="Young S."/>
            <person name="Zeng Q."/>
            <person name="Gargeya S."/>
            <person name="Fitzgerald M."/>
            <person name="Haas B."/>
            <person name="Abouelleil A."/>
            <person name="Allen A.W."/>
            <person name="Alvarado L."/>
            <person name="Arachchi H.M."/>
            <person name="Berlin A.M."/>
            <person name="Chapman S.B."/>
            <person name="Gainer-Dewar J."/>
            <person name="Goldberg J."/>
            <person name="Griggs A."/>
            <person name="Gujja S."/>
            <person name="Hansen M."/>
            <person name="Howarth C."/>
            <person name="Imamovic A."/>
            <person name="Ireland A."/>
            <person name="Larimer J."/>
            <person name="McCowan C."/>
            <person name="Murphy C."/>
            <person name="Pearson M."/>
            <person name="Poon T.W."/>
            <person name="Priest M."/>
            <person name="Roberts A."/>
            <person name="Saif S."/>
            <person name="Shea T."/>
            <person name="Sisk P."/>
            <person name="Sykes S."/>
            <person name="Wortman J."/>
            <person name="Nusbaum C."/>
            <person name="Birren B."/>
        </authorList>
    </citation>
    <scope>NUCLEOTIDE SEQUENCE [LARGE SCALE GENOMIC DNA]</scope>
    <source>
        <strain evidence="6 8">ATCC 14025</strain>
    </source>
</reference>
<dbReference type="CDD" id="cd05466">
    <property type="entry name" value="PBP2_LTTR_substrate"/>
    <property type="match status" value="1"/>
</dbReference>
<dbReference type="Pfam" id="PF00126">
    <property type="entry name" value="HTH_1"/>
    <property type="match status" value="1"/>
</dbReference>
<accession>A0AAV3IZE7</accession>
<comment type="caution">
    <text evidence="7">The sequence shown here is derived from an EMBL/GenBank/DDBJ whole genome shotgun (WGS) entry which is preliminary data.</text>
</comment>
<feature type="domain" description="HTH lysR-type" evidence="5">
    <location>
        <begin position="1"/>
        <end position="58"/>
    </location>
</feature>
<evidence type="ECO:0000259" key="5">
    <source>
        <dbReference type="PROSITE" id="PS50931"/>
    </source>
</evidence>
<dbReference type="RefSeq" id="WP_016179090.1">
    <property type="nucleotide sequence ID" value="NZ_KE136357.1"/>
</dbReference>
<protein>
    <recommendedName>
        <fullName evidence="5">HTH lysR-type domain-containing protein</fullName>
    </recommendedName>
</protein>
<dbReference type="SUPFAM" id="SSF46785">
    <property type="entry name" value="Winged helix' DNA-binding domain"/>
    <property type="match status" value="1"/>
</dbReference>
<dbReference type="Pfam" id="PF03466">
    <property type="entry name" value="LysR_substrate"/>
    <property type="match status" value="1"/>
</dbReference>
<dbReference type="Proteomes" id="UP000014107">
    <property type="component" value="Unassembled WGS sequence"/>
</dbReference>
<dbReference type="EMBL" id="AHYV01000009">
    <property type="protein sequence ID" value="EOT48508.1"/>
    <property type="molecule type" value="Genomic_DNA"/>
</dbReference>